<feature type="transmembrane region" description="Helical" evidence="2">
    <location>
        <begin position="262"/>
        <end position="283"/>
    </location>
</feature>
<keyword evidence="2" id="KW-0472">Membrane</keyword>
<evidence type="ECO:0000256" key="1">
    <source>
        <dbReference type="SAM" id="MobiDB-lite"/>
    </source>
</evidence>
<keyword evidence="2" id="KW-0812">Transmembrane</keyword>
<evidence type="ECO:0000313" key="4">
    <source>
        <dbReference type="Proteomes" id="UP000289792"/>
    </source>
</evidence>
<dbReference type="AlphaFoldDB" id="A0A4V1LMF2"/>
<dbReference type="OrthoDB" id="147125at2"/>
<accession>A0A4V1LMF2</accession>
<dbReference type="InterPro" id="IPR024464">
    <property type="entry name" value="DUF2391"/>
</dbReference>
<feature type="transmembrane region" description="Helical" evidence="2">
    <location>
        <begin position="75"/>
        <end position="97"/>
    </location>
</feature>
<protein>
    <submittedName>
        <fullName evidence="3">TIGR02587 family membrane protein</fullName>
    </submittedName>
</protein>
<feature type="transmembrane region" description="Helical" evidence="2">
    <location>
        <begin position="230"/>
        <end position="250"/>
    </location>
</feature>
<feature type="region of interest" description="Disordered" evidence="1">
    <location>
        <begin position="133"/>
        <end position="152"/>
    </location>
</feature>
<reference evidence="3 4" key="1">
    <citation type="submission" date="2019-01" db="EMBL/GenBank/DDBJ databases">
        <title>Genome sequence of the Antarctic species Gelidibacter gilvus ACAM 158(T).</title>
        <authorList>
            <person name="Bowman J.P."/>
        </authorList>
    </citation>
    <scope>NUCLEOTIDE SEQUENCE [LARGE SCALE GENOMIC DNA]</scope>
    <source>
        <strain evidence="3 4">IC158</strain>
    </source>
</reference>
<evidence type="ECO:0000313" key="3">
    <source>
        <dbReference type="EMBL" id="RXJ44349.1"/>
    </source>
</evidence>
<keyword evidence="4" id="KW-1185">Reference proteome</keyword>
<dbReference type="EMBL" id="SDDZ01000019">
    <property type="protein sequence ID" value="RXJ44349.1"/>
    <property type="molecule type" value="Genomic_DNA"/>
</dbReference>
<name>A0A4V1LMF2_9FLAO</name>
<dbReference type="RefSeq" id="WP_129018949.1">
    <property type="nucleotide sequence ID" value="NZ_SDDZ01000019.1"/>
</dbReference>
<dbReference type="Pfam" id="PF09622">
    <property type="entry name" value="DUF2391"/>
    <property type="match status" value="1"/>
</dbReference>
<sequence>MTSKKPIQDSLKEYGRGITGGLLFSLPMLYTMELWWAGFIANTMQLVLYFIIGIGLLMLYNRYVGIRRDNAFVECLLESFEEMGLAIILTIFILWITGRISNVMSLSEISGKVIVEAITVAIGISVGKSQLGSEEKDKEKEEEKQKETEKSQRPDLIREISIALCGTILIASNVAPTEEVIVIAMESEVYKIFIIALLSIGIGGSVLYYINFTGTEQMIAKPGQHGKALAGTLIMYAIALSSSAFMLWFFGRFAGLELGGVLAQTVVLGFPATLGASAGRLLIQT</sequence>
<feature type="transmembrane region" description="Helical" evidence="2">
    <location>
        <begin position="21"/>
        <end position="40"/>
    </location>
</feature>
<proteinExistence type="predicted"/>
<gene>
    <name evidence="3" type="ORF">ESZ48_18290</name>
</gene>
<dbReference type="Proteomes" id="UP000289792">
    <property type="component" value="Unassembled WGS sequence"/>
</dbReference>
<dbReference type="NCBIfam" id="TIGR02587">
    <property type="entry name" value="TIGR02587 family membrane protein"/>
    <property type="match status" value="1"/>
</dbReference>
<feature type="transmembrane region" description="Helical" evidence="2">
    <location>
        <begin position="46"/>
        <end position="63"/>
    </location>
</feature>
<comment type="caution">
    <text evidence="3">The sequence shown here is derived from an EMBL/GenBank/DDBJ whole genome shotgun (WGS) entry which is preliminary data.</text>
</comment>
<dbReference type="InterPro" id="IPR013416">
    <property type="entry name" value="CHP02587_IM"/>
</dbReference>
<organism evidence="3 4">
    <name type="scientific">Gelidibacter gilvus</name>
    <dbReference type="NCBI Taxonomy" id="59602"/>
    <lineage>
        <taxon>Bacteria</taxon>
        <taxon>Pseudomonadati</taxon>
        <taxon>Bacteroidota</taxon>
        <taxon>Flavobacteriia</taxon>
        <taxon>Flavobacteriales</taxon>
        <taxon>Flavobacteriaceae</taxon>
        <taxon>Gelidibacter</taxon>
    </lineage>
</organism>
<evidence type="ECO:0000256" key="2">
    <source>
        <dbReference type="SAM" id="Phobius"/>
    </source>
</evidence>
<keyword evidence="2" id="KW-1133">Transmembrane helix</keyword>
<feature type="transmembrane region" description="Helical" evidence="2">
    <location>
        <begin position="189"/>
        <end position="210"/>
    </location>
</feature>